<proteinExistence type="predicted"/>
<dbReference type="Proteomes" id="UP000717585">
    <property type="component" value="Unassembled WGS sequence"/>
</dbReference>
<feature type="region of interest" description="Disordered" evidence="1">
    <location>
        <begin position="294"/>
        <end position="315"/>
    </location>
</feature>
<keyword evidence="3" id="KW-1185">Reference proteome</keyword>
<accession>A0A8J6AXG4</accession>
<gene>
    <name evidence="2" type="ORF">J8273_7036</name>
</gene>
<feature type="region of interest" description="Disordered" evidence="1">
    <location>
        <begin position="391"/>
        <end position="450"/>
    </location>
</feature>
<feature type="region of interest" description="Disordered" evidence="1">
    <location>
        <begin position="123"/>
        <end position="146"/>
    </location>
</feature>
<reference evidence="2" key="1">
    <citation type="submission" date="2021-05" db="EMBL/GenBank/DDBJ databases">
        <title>A free-living protist that lacks canonical eukaryotic 1 DNA replication and segregation systems.</title>
        <authorList>
            <person name="Salas-Leiva D.E."/>
            <person name="Tromer E.C."/>
            <person name="Curtis B.A."/>
            <person name="Jerlstrom-Hultqvist J."/>
            <person name="Kolisko M."/>
            <person name="Yi Z."/>
            <person name="Salas-Leiva J.S."/>
            <person name="Gallot-Lavallee L."/>
            <person name="Kops G.J.P.L."/>
            <person name="Archibald J.M."/>
            <person name="Simpson A.G.B."/>
            <person name="Roger A.J."/>
        </authorList>
    </citation>
    <scope>NUCLEOTIDE SEQUENCE</scope>
    <source>
        <strain evidence="2">BICM</strain>
    </source>
</reference>
<name>A0A8J6AXG4_9EUKA</name>
<feature type="compositionally biased region" description="Basic and acidic residues" evidence="1">
    <location>
        <begin position="1"/>
        <end position="12"/>
    </location>
</feature>
<protein>
    <submittedName>
        <fullName evidence="2">Uncharacterized protein</fullName>
    </submittedName>
</protein>
<sequence length="1011" mass="111858">MDASCDKGHDHASYGQKKVAADDVERERDDESEVTSLLGDGSSCSVEADSLATDHADVIQPHSLKRTANENPELERNGNASSSGVEEQRNDASARYPSPVQPPPANNHIFSRVITMRPIPAGLFRGAGRPDPPELQPDPPRPEIESLRALSPHGKNAEGHMKHQAGMEGPEEPDIEADAIKQANKAQLRARALKQGRLEAATAVLTRLHTAGRPTDSETLLSGRVKLPTVLNAELPSPLDYKPRKKETAKDRNARTAARRMVLEQDVALLRTEAENLDCDISRHLCRICVTVGKPLHPSEPRTDPEDDETELETESRLWWENGSLRGKLAGYDHALRILGADALPAVPDDLGDVVEDSEVNAQNGKLAVLLEEREAELDRVLDTMLSPQEAVEEEDQAVGKHSDISHDDDDDVEQEKGDSSDQDAASDLESPAKAASPPPAPRHPITRESISPLFPGIRAAFARSQSIPWIVYDSLTKPDTEGEVTSEIDLLTHKAALMKHCSCFKGLLDALKIILATLQPKARATPWDTMSEDYIAWRAAVEEAELSRALVSLVQDKTGPTDGSKEEMAAEAESYDNMVTPEWLRGQLAAFDAVIFLARSGPLSSVPENPARWADALSQRVSTFERTFRPRAKRQMPRQPSPLDRVGSMQSVSFDVPPPPELVVPRKARITDLLARKETLMKEFAAKAARLTASQEIHAMFVERGYCPEYKYYTMPEVGIPTMLDFEVIEDGCPSRIRRASRDKGEKKTKILRYHLAALHNVGLALDQHLTVVEGLMAGHRQKELGRVPDYSRPDFEFMEHPIAHRATAMAKAREVQFGNRLLNQQLRGRIAAFDAALALYDVTLDELPDAPIRPEVEVTEENAESAKYGKTSERIRKQISRRRGRAVEAENAALIDQNEMLEGILAVRVSTLEQALVRPPIRQVVHSPAGDQPVHKWRGNEREGVGLKPLAFEFGAYALEVKRARHEEVEDSPKFIDFFEIAAKRGAGEQEEVSDDVIAILVGMHDQSQ</sequence>
<dbReference type="AlphaFoldDB" id="A0A8J6AXG4"/>
<feature type="compositionally biased region" description="Basic and acidic residues" evidence="1">
    <location>
        <begin position="19"/>
        <end position="29"/>
    </location>
</feature>
<dbReference type="EMBL" id="JAHDYR010000062">
    <property type="protein sequence ID" value="KAG9390783.1"/>
    <property type="molecule type" value="Genomic_DNA"/>
</dbReference>
<feature type="region of interest" description="Disordered" evidence="1">
    <location>
        <begin position="236"/>
        <end position="256"/>
    </location>
</feature>
<organism evidence="2 3">
    <name type="scientific">Carpediemonas membranifera</name>
    <dbReference type="NCBI Taxonomy" id="201153"/>
    <lineage>
        <taxon>Eukaryota</taxon>
        <taxon>Metamonada</taxon>
        <taxon>Carpediemonas-like organisms</taxon>
        <taxon>Carpediemonas</taxon>
    </lineage>
</organism>
<feature type="region of interest" description="Disordered" evidence="1">
    <location>
        <begin position="1"/>
        <end position="106"/>
    </location>
</feature>
<evidence type="ECO:0000256" key="1">
    <source>
        <dbReference type="SAM" id="MobiDB-lite"/>
    </source>
</evidence>
<evidence type="ECO:0000313" key="2">
    <source>
        <dbReference type="EMBL" id="KAG9390783.1"/>
    </source>
</evidence>
<comment type="caution">
    <text evidence="2">The sequence shown here is derived from an EMBL/GenBank/DDBJ whole genome shotgun (WGS) entry which is preliminary data.</text>
</comment>
<evidence type="ECO:0000313" key="3">
    <source>
        <dbReference type="Proteomes" id="UP000717585"/>
    </source>
</evidence>
<feature type="region of interest" description="Disordered" evidence="1">
    <location>
        <begin position="630"/>
        <end position="652"/>
    </location>
</feature>